<keyword evidence="4 7" id="KW-0812">Transmembrane</keyword>
<dbReference type="EMBL" id="CP064954">
    <property type="protein sequence ID" value="QPK79082.1"/>
    <property type="molecule type" value="Genomic_DNA"/>
</dbReference>
<keyword evidence="6 7" id="KW-0472">Membrane</keyword>
<reference evidence="9 10" key="1">
    <citation type="submission" date="2020-11" db="EMBL/GenBank/DDBJ databases">
        <title>Corynebacterium sp. ZJ-599.</title>
        <authorList>
            <person name="Zhou J."/>
        </authorList>
    </citation>
    <scope>NUCLEOTIDE SEQUENCE [LARGE SCALE GENOMIC DNA]</scope>
    <source>
        <strain evidence="9 10">ZJ-599</strain>
    </source>
</reference>
<keyword evidence="3" id="KW-1003">Cell membrane</keyword>
<keyword evidence="2" id="KW-0813">Transport</keyword>
<dbReference type="RefSeq" id="WP_165009906.1">
    <property type="nucleotide sequence ID" value="NZ_CP064954.1"/>
</dbReference>
<dbReference type="GO" id="GO:0005886">
    <property type="term" value="C:plasma membrane"/>
    <property type="evidence" value="ECO:0007669"/>
    <property type="project" value="UniProtKB-SubCell"/>
</dbReference>
<dbReference type="InterPro" id="IPR051125">
    <property type="entry name" value="ABC-4/HrtB_transporter"/>
</dbReference>
<dbReference type="KEGG" id="cliz:G7Y31_11425"/>
<dbReference type="Proteomes" id="UP000594681">
    <property type="component" value="Chromosome"/>
</dbReference>
<gene>
    <name evidence="9" type="ORF">G7Y31_11425</name>
</gene>
<dbReference type="Pfam" id="PF02687">
    <property type="entry name" value="FtsX"/>
    <property type="match status" value="1"/>
</dbReference>
<dbReference type="PANTHER" id="PTHR43738:SF1">
    <property type="entry name" value="HEMIN TRANSPORT SYSTEM PERMEASE PROTEIN HRTB-RELATED"/>
    <property type="match status" value="1"/>
</dbReference>
<evidence type="ECO:0000313" key="9">
    <source>
        <dbReference type="EMBL" id="QPK79082.1"/>
    </source>
</evidence>
<feature type="transmembrane region" description="Helical" evidence="7">
    <location>
        <begin position="240"/>
        <end position="259"/>
    </location>
</feature>
<dbReference type="InterPro" id="IPR003838">
    <property type="entry name" value="ABC3_permease_C"/>
</dbReference>
<evidence type="ECO:0000313" key="10">
    <source>
        <dbReference type="Proteomes" id="UP000594681"/>
    </source>
</evidence>
<evidence type="ECO:0000256" key="7">
    <source>
        <dbReference type="SAM" id="Phobius"/>
    </source>
</evidence>
<evidence type="ECO:0000259" key="8">
    <source>
        <dbReference type="Pfam" id="PF02687"/>
    </source>
</evidence>
<name>A0A7T0PBW8_9CORY</name>
<dbReference type="AlphaFoldDB" id="A0A7T0PBW8"/>
<sequence length="360" mass="36573">MFVAWREILAARGRVGLIAGVVGLITVLLIMLTGLTEGLSQRNTSAVEAIDRTVSARGWVFSTPEPSFTESQFTQADFAGELAGAVPVGVAQTRLESADSTASVAMFGLPEGFAAPGGQITAEGVLVSAAAAADLHVTAGDSLRLGGQPTTVAAVVDNEYYSHVPVVWGPTQLWSQVAHVQPGVVATVAVLPDTGFADAPELADAQSVDAPAPAAVPLRTALTGLPAYSSERGSLVTMQGFLYAIAALVTVAFLSVWTVQRTRELAILRALGAGTGYLLRDALGQAAVLLALGTGTGLLVASLAGWALVALGGGAIPFVLTWATAVGPALGIWALGMLGALLATRRVTTTNPLIALGGQA</sequence>
<accession>A0A7T0PBW8</accession>
<evidence type="ECO:0000256" key="2">
    <source>
        <dbReference type="ARBA" id="ARBA00022448"/>
    </source>
</evidence>
<feature type="transmembrane region" description="Helical" evidence="7">
    <location>
        <begin position="287"/>
        <end position="309"/>
    </location>
</feature>
<evidence type="ECO:0000256" key="4">
    <source>
        <dbReference type="ARBA" id="ARBA00022692"/>
    </source>
</evidence>
<evidence type="ECO:0000256" key="5">
    <source>
        <dbReference type="ARBA" id="ARBA00022989"/>
    </source>
</evidence>
<evidence type="ECO:0000256" key="1">
    <source>
        <dbReference type="ARBA" id="ARBA00004651"/>
    </source>
</evidence>
<protein>
    <submittedName>
        <fullName evidence="9">ABC transporter permease</fullName>
    </submittedName>
</protein>
<proteinExistence type="predicted"/>
<keyword evidence="10" id="KW-1185">Reference proteome</keyword>
<evidence type="ECO:0000256" key="6">
    <source>
        <dbReference type="ARBA" id="ARBA00023136"/>
    </source>
</evidence>
<evidence type="ECO:0000256" key="3">
    <source>
        <dbReference type="ARBA" id="ARBA00022475"/>
    </source>
</evidence>
<keyword evidence="5 7" id="KW-1133">Transmembrane helix</keyword>
<feature type="transmembrane region" description="Helical" evidence="7">
    <location>
        <begin position="315"/>
        <end position="343"/>
    </location>
</feature>
<dbReference type="PANTHER" id="PTHR43738">
    <property type="entry name" value="ABC TRANSPORTER, MEMBRANE PROTEIN"/>
    <property type="match status" value="1"/>
</dbReference>
<feature type="transmembrane region" description="Helical" evidence="7">
    <location>
        <begin position="15"/>
        <end position="35"/>
    </location>
</feature>
<organism evidence="9 10">
    <name type="scientific">Corynebacterium lizhenjunii</name>
    <dbReference type="NCBI Taxonomy" id="2709394"/>
    <lineage>
        <taxon>Bacteria</taxon>
        <taxon>Bacillati</taxon>
        <taxon>Actinomycetota</taxon>
        <taxon>Actinomycetes</taxon>
        <taxon>Mycobacteriales</taxon>
        <taxon>Corynebacteriaceae</taxon>
        <taxon>Corynebacterium</taxon>
    </lineage>
</organism>
<feature type="domain" description="ABC3 transporter permease C-terminal" evidence="8">
    <location>
        <begin position="241"/>
        <end position="352"/>
    </location>
</feature>
<comment type="subcellular location">
    <subcellularLocation>
        <location evidence="1">Cell membrane</location>
        <topology evidence="1">Multi-pass membrane protein</topology>
    </subcellularLocation>
</comment>